<evidence type="ECO:0000259" key="6">
    <source>
        <dbReference type="Pfam" id="PF14748"/>
    </source>
</evidence>
<dbReference type="EC" id="1.5.1.2" evidence="7"/>
<protein>
    <submittedName>
        <fullName evidence="7">Pyrroline-5-carboxylate reductase</fullName>
        <ecNumber evidence="7">1.5.1.2</ecNumber>
    </submittedName>
</protein>
<dbReference type="Proteomes" id="UP000054911">
    <property type="component" value="Unassembled WGS sequence"/>
</dbReference>
<feature type="binding site" evidence="4">
    <location>
        <begin position="7"/>
        <end position="12"/>
    </location>
    <ligand>
        <name>NADP(+)</name>
        <dbReference type="ChEBI" id="CHEBI:58349"/>
    </ligand>
</feature>
<dbReference type="EMBL" id="FCOE02000013">
    <property type="protein sequence ID" value="SAK72939.1"/>
    <property type="molecule type" value="Genomic_DNA"/>
</dbReference>
<dbReference type="InterPro" id="IPR036291">
    <property type="entry name" value="NAD(P)-bd_dom_sf"/>
</dbReference>
<comment type="caution">
    <text evidence="7">The sequence shown here is derived from an EMBL/GenBank/DDBJ whole genome shotgun (WGS) entry which is preliminary data.</text>
</comment>
<dbReference type="GO" id="GO:0004735">
    <property type="term" value="F:pyrroline-5-carboxylate reductase activity"/>
    <property type="evidence" value="ECO:0007669"/>
    <property type="project" value="UniProtKB-EC"/>
</dbReference>
<sequence length="268" mass="29205">MIKLGILGVGDLTEKMVRGLLRDAGEMEVFLSPRGREKACTLSRDLSCRVMPDNQAVVDAADIILIGVRPGQLIELAQQVTLRNDQKLISLVSGVSVNELRRLFGIQRCVRAMLSYAAEINRSTVAIFPADAEAQALLRPLGNLISLASETEFELATVSACMNGWFYFLLHDLQHWLIEKGLPPERARALVTSSMEDCAAYAKHQDSLPIRDLGQSIATPGTFTAQGLEMLGLHQANAAWNAACEVVFDALLTQSGRGSLCNLDTAEH</sequence>
<dbReference type="GO" id="GO:0055129">
    <property type="term" value="P:L-proline biosynthetic process"/>
    <property type="evidence" value="ECO:0007669"/>
    <property type="project" value="TreeGrafter"/>
</dbReference>
<proteinExistence type="inferred from homology"/>
<dbReference type="Pfam" id="PF14748">
    <property type="entry name" value="P5CR_dimer"/>
    <property type="match status" value="1"/>
</dbReference>
<evidence type="ECO:0000259" key="5">
    <source>
        <dbReference type="Pfam" id="PF03807"/>
    </source>
</evidence>
<comment type="similarity">
    <text evidence="1">Belongs to the pyrroline-5-carboxylate reductase family.</text>
</comment>
<dbReference type="OrthoDB" id="8418678at2"/>
<dbReference type="RefSeq" id="WP_061176581.1">
    <property type="nucleotide sequence ID" value="NZ_FCOE02000013.1"/>
</dbReference>
<evidence type="ECO:0000313" key="7">
    <source>
        <dbReference type="EMBL" id="SAK72939.1"/>
    </source>
</evidence>
<dbReference type="STRING" id="1777141.AWB80_04023"/>
<dbReference type="PANTHER" id="PTHR11645:SF0">
    <property type="entry name" value="PYRROLINE-5-CARBOXYLATE REDUCTASE 3"/>
    <property type="match status" value="1"/>
</dbReference>
<organism evidence="7 8">
    <name type="scientific">Caballeronia pedi</name>
    <dbReference type="NCBI Taxonomy" id="1777141"/>
    <lineage>
        <taxon>Bacteria</taxon>
        <taxon>Pseudomonadati</taxon>
        <taxon>Pseudomonadota</taxon>
        <taxon>Betaproteobacteria</taxon>
        <taxon>Burkholderiales</taxon>
        <taxon>Burkholderiaceae</taxon>
        <taxon>Caballeronia</taxon>
    </lineage>
</organism>
<evidence type="ECO:0000256" key="2">
    <source>
        <dbReference type="ARBA" id="ARBA00022857"/>
    </source>
</evidence>
<keyword evidence="3 7" id="KW-0560">Oxidoreductase</keyword>
<dbReference type="InterPro" id="IPR000304">
    <property type="entry name" value="Pyrroline-COOH_reductase"/>
</dbReference>
<feature type="domain" description="Pyrroline-5-carboxylate reductase catalytic N-terminal" evidence="5">
    <location>
        <begin position="3"/>
        <end position="93"/>
    </location>
</feature>
<keyword evidence="2 4" id="KW-0521">NADP</keyword>
<dbReference type="Gene3D" id="3.40.50.720">
    <property type="entry name" value="NAD(P)-binding Rossmann-like Domain"/>
    <property type="match status" value="1"/>
</dbReference>
<dbReference type="InterPro" id="IPR029036">
    <property type="entry name" value="P5CR_dimer"/>
</dbReference>
<dbReference type="Pfam" id="PF03807">
    <property type="entry name" value="F420_oxidored"/>
    <property type="match status" value="1"/>
</dbReference>
<feature type="domain" description="Pyrroline-5-carboxylate reductase dimerisation" evidence="6">
    <location>
        <begin position="157"/>
        <end position="245"/>
    </location>
</feature>
<dbReference type="InterPro" id="IPR008927">
    <property type="entry name" value="6-PGluconate_DH-like_C_sf"/>
</dbReference>
<evidence type="ECO:0000256" key="4">
    <source>
        <dbReference type="PIRSR" id="PIRSR000193-1"/>
    </source>
</evidence>
<dbReference type="SUPFAM" id="SSF51735">
    <property type="entry name" value="NAD(P)-binding Rossmann-fold domains"/>
    <property type="match status" value="1"/>
</dbReference>
<reference evidence="7" key="1">
    <citation type="submission" date="2016-01" db="EMBL/GenBank/DDBJ databases">
        <authorList>
            <person name="Peeters C."/>
        </authorList>
    </citation>
    <scope>NUCLEOTIDE SEQUENCE [LARGE SCALE GENOMIC DNA]</scope>
    <source>
        <strain evidence="7">LMG 29323</strain>
    </source>
</reference>
<keyword evidence="8" id="KW-1185">Reference proteome</keyword>
<evidence type="ECO:0000256" key="1">
    <source>
        <dbReference type="ARBA" id="ARBA00005525"/>
    </source>
</evidence>
<evidence type="ECO:0000313" key="8">
    <source>
        <dbReference type="Proteomes" id="UP000054911"/>
    </source>
</evidence>
<accession>A0A158BS38</accession>
<dbReference type="AlphaFoldDB" id="A0A158BS38"/>
<dbReference type="PIRSF" id="PIRSF000193">
    <property type="entry name" value="Pyrrol-5-carb_rd"/>
    <property type="match status" value="1"/>
</dbReference>
<dbReference type="InterPro" id="IPR028939">
    <property type="entry name" value="P5C_Rdtase_cat_N"/>
</dbReference>
<feature type="binding site" evidence="4">
    <location>
        <position position="54"/>
    </location>
    <ligand>
        <name>NADPH</name>
        <dbReference type="ChEBI" id="CHEBI:57783"/>
    </ligand>
</feature>
<dbReference type="SUPFAM" id="SSF48179">
    <property type="entry name" value="6-phosphogluconate dehydrogenase C-terminal domain-like"/>
    <property type="match status" value="1"/>
</dbReference>
<dbReference type="PANTHER" id="PTHR11645">
    <property type="entry name" value="PYRROLINE-5-CARBOXYLATE REDUCTASE"/>
    <property type="match status" value="1"/>
</dbReference>
<gene>
    <name evidence="7" type="primary">proC</name>
    <name evidence="7" type="ORF">AWB80_04023</name>
</gene>
<evidence type="ECO:0000256" key="3">
    <source>
        <dbReference type="ARBA" id="ARBA00023002"/>
    </source>
</evidence>
<dbReference type="Gene3D" id="1.10.3730.10">
    <property type="entry name" value="ProC C-terminal domain-like"/>
    <property type="match status" value="1"/>
</dbReference>
<name>A0A158BS38_9BURK</name>